<evidence type="ECO:0000256" key="1">
    <source>
        <dbReference type="ARBA" id="ARBA00004613"/>
    </source>
</evidence>
<keyword evidence="5" id="KW-0560">Oxidoreductase</keyword>
<dbReference type="SUPFAM" id="SSF48113">
    <property type="entry name" value="Heme-dependent peroxidases"/>
    <property type="match status" value="1"/>
</dbReference>
<comment type="subcellular location">
    <subcellularLocation>
        <location evidence="1">Secreted</location>
    </subcellularLocation>
</comment>
<feature type="non-terminal residue" evidence="5">
    <location>
        <position position="1"/>
    </location>
</feature>
<protein>
    <submittedName>
        <fullName evidence="5">Peroxidase family protein</fullName>
    </submittedName>
</protein>
<keyword evidence="2" id="KW-0964">Secreted</keyword>
<sequence>PEPVLPREQAEKVAVAMTSGDQADDETVPAGYTYLGQFVDHDLTMDKTEHSLGERVTVDELLQGRSPALDLDSLYGLGPSHPDGARFYAEDGASLKMGRTSAVDDLPEFEGFDLPRRETSPTEPGTALIPDHRNDENLAVAQTHLAFIRFHNRVVRDLSTSGWSSAAVFAEARRQVTLHYQWMLRHDYLPRIVDEEIVKDVFKHGRRFFEVPQRRDRHVSGRVHPGDTPTMPVEFSVAAFRLGHSMVRGGYEWNTVFNNEEPPDPRRLGPATLALLFGFSGTSGFLGATNPLPSNWIADFRRLFDFVKDAGASAEFGVRPEQFNHAKRIDTLLVDPLKDLPLGSFGGSPSTPEIERNLAFRNLLRADMVALATGQEAAKFLRVDGNRRLTAKEILAGNGGAVL</sequence>
<keyword evidence="3" id="KW-0325">Glycoprotein</keyword>
<dbReference type="Proteomes" id="UP001597083">
    <property type="component" value="Unassembled WGS sequence"/>
</dbReference>
<proteinExistence type="predicted"/>
<feature type="region of interest" description="Disordered" evidence="4">
    <location>
        <begin position="1"/>
        <end position="25"/>
    </location>
</feature>
<dbReference type="GO" id="GO:0004601">
    <property type="term" value="F:peroxidase activity"/>
    <property type="evidence" value="ECO:0007669"/>
    <property type="project" value="UniProtKB-KW"/>
</dbReference>
<dbReference type="InterPro" id="IPR037120">
    <property type="entry name" value="Haem_peroxidase_sf_animal"/>
</dbReference>
<feature type="non-terminal residue" evidence="5">
    <location>
        <position position="403"/>
    </location>
</feature>
<dbReference type="PANTHER" id="PTHR11475:SF4">
    <property type="entry name" value="CHORION PEROXIDASE"/>
    <property type="match status" value="1"/>
</dbReference>
<dbReference type="InterPro" id="IPR010255">
    <property type="entry name" value="Haem_peroxidase_sf"/>
</dbReference>
<evidence type="ECO:0000313" key="5">
    <source>
        <dbReference type="EMBL" id="MFD0855556.1"/>
    </source>
</evidence>
<dbReference type="InterPro" id="IPR019791">
    <property type="entry name" value="Haem_peroxidase_animal"/>
</dbReference>
<evidence type="ECO:0000256" key="2">
    <source>
        <dbReference type="ARBA" id="ARBA00022525"/>
    </source>
</evidence>
<keyword evidence="5" id="KW-0575">Peroxidase</keyword>
<dbReference type="Gene3D" id="1.10.640.10">
    <property type="entry name" value="Haem peroxidase domain superfamily, animal type"/>
    <property type="match status" value="1"/>
</dbReference>
<name>A0ABW3CPT7_9ACTN</name>
<reference evidence="6" key="1">
    <citation type="journal article" date="2019" name="Int. J. Syst. Evol. Microbiol.">
        <title>The Global Catalogue of Microorganisms (GCM) 10K type strain sequencing project: providing services to taxonomists for standard genome sequencing and annotation.</title>
        <authorList>
            <consortium name="The Broad Institute Genomics Platform"/>
            <consortium name="The Broad Institute Genome Sequencing Center for Infectious Disease"/>
            <person name="Wu L."/>
            <person name="Ma J."/>
        </authorList>
    </citation>
    <scope>NUCLEOTIDE SEQUENCE [LARGE SCALE GENOMIC DNA]</scope>
    <source>
        <strain evidence="6">JCM 31696</strain>
    </source>
</reference>
<dbReference type="Pfam" id="PF03098">
    <property type="entry name" value="An_peroxidase"/>
    <property type="match status" value="1"/>
</dbReference>
<evidence type="ECO:0000256" key="4">
    <source>
        <dbReference type="SAM" id="MobiDB-lite"/>
    </source>
</evidence>
<dbReference type="PANTHER" id="PTHR11475">
    <property type="entry name" value="OXIDASE/PEROXIDASE"/>
    <property type="match status" value="1"/>
</dbReference>
<evidence type="ECO:0000256" key="3">
    <source>
        <dbReference type="ARBA" id="ARBA00023180"/>
    </source>
</evidence>
<dbReference type="EMBL" id="JBHTIR010003657">
    <property type="protein sequence ID" value="MFD0855556.1"/>
    <property type="molecule type" value="Genomic_DNA"/>
</dbReference>
<keyword evidence="6" id="KW-1185">Reference proteome</keyword>
<accession>A0ABW3CPT7</accession>
<evidence type="ECO:0000313" key="6">
    <source>
        <dbReference type="Proteomes" id="UP001597083"/>
    </source>
</evidence>
<comment type="caution">
    <text evidence="5">The sequence shown here is derived from an EMBL/GenBank/DDBJ whole genome shotgun (WGS) entry which is preliminary data.</text>
</comment>
<gene>
    <name evidence="5" type="ORF">ACFQ07_25165</name>
</gene>
<organism evidence="5 6">
    <name type="scientific">Actinomadura adrarensis</name>
    <dbReference type="NCBI Taxonomy" id="1819600"/>
    <lineage>
        <taxon>Bacteria</taxon>
        <taxon>Bacillati</taxon>
        <taxon>Actinomycetota</taxon>
        <taxon>Actinomycetes</taxon>
        <taxon>Streptosporangiales</taxon>
        <taxon>Thermomonosporaceae</taxon>
        <taxon>Actinomadura</taxon>
    </lineage>
</organism>
<dbReference type="PROSITE" id="PS50292">
    <property type="entry name" value="PEROXIDASE_3"/>
    <property type="match status" value="1"/>
</dbReference>